<feature type="region of interest" description="Disordered" evidence="1">
    <location>
        <begin position="205"/>
        <end position="257"/>
    </location>
</feature>
<dbReference type="EMBL" id="LCBL01000004">
    <property type="protein sequence ID" value="KKS08907.1"/>
    <property type="molecule type" value="Genomic_DNA"/>
</dbReference>
<feature type="compositionally biased region" description="Basic and acidic residues" evidence="1">
    <location>
        <begin position="205"/>
        <end position="221"/>
    </location>
</feature>
<sequence>MENNKEKIELLGQLVDGAETSIRAARQIIFELSGGLSGSHSKISAKAKNLNVLEDGKIIEGVFDGEHMIGPDDKKYPVPANYASKSKLIQGDVLKLTVNADGSFVFKQIGPIERRKVVGTLTYADGEYRVLAESKAYKILFASITYFKVQPGDSVTLILPKDGNSEWGAIENVIHTPEETEDAGDTRDREDLDLFNIDEPLKIEEGLDESTEKSKKKKDDTDISEILVEEPLEFSKEENEKDTLEVEADEELSDKKEKVLVPEKEVRELEI</sequence>
<comment type="caution">
    <text evidence="2">The sequence shown here is derived from an EMBL/GenBank/DDBJ whole genome shotgun (WGS) entry which is preliminary data.</text>
</comment>
<accession>A0A0G0WA29</accession>
<dbReference type="GO" id="GO:0005840">
    <property type="term" value="C:ribosome"/>
    <property type="evidence" value="ECO:0007669"/>
    <property type="project" value="UniProtKB-KW"/>
</dbReference>
<keyword evidence="2" id="KW-0687">Ribonucleoprotein</keyword>
<reference evidence="2 3" key="1">
    <citation type="journal article" date="2015" name="Nature">
        <title>rRNA introns, odd ribosomes, and small enigmatic genomes across a large radiation of phyla.</title>
        <authorList>
            <person name="Brown C.T."/>
            <person name="Hug L.A."/>
            <person name="Thomas B.C."/>
            <person name="Sharon I."/>
            <person name="Castelle C.J."/>
            <person name="Singh A."/>
            <person name="Wilkins M.J."/>
            <person name="Williams K.H."/>
            <person name="Banfield J.F."/>
        </authorList>
    </citation>
    <scope>NUCLEOTIDE SEQUENCE [LARGE SCALE GENOMIC DNA]</scope>
</reference>
<evidence type="ECO:0000313" key="3">
    <source>
        <dbReference type="Proteomes" id="UP000033869"/>
    </source>
</evidence>
<feature type="compositionally biased region" description="Basic and acidic residues" evidence="1">
    <location>
        <begin position="233"/>
        <end position="244"/>
    </location>
</feature>
<evidence type="ECO:0000256" key="1">
    <source>
        <dbReference type="SAM" id="MobiDB-lite"/>
    </source>
</evidence>
<dbReference type="AlphaFoldDB" id="A0A0G0WA29"/>
<proteinExistence type="predicted"/>
<protein>
    <submittedName>
        <fullName evidence="2">50S ribosomal protein L7/L12</fullName>
    </submittedName>
</protein>
<organism evidence="2 3">
    <name type="scientific">candidate division CPR2 bacterium GW2011_GWC1_41_48</name>
    <dbReference type="NCBI Taxonomy" id="1618344"/>
    <lineage>
        <taxon>Bacteria</taxon>
        <taxon>Bacteria division CPR2</taxon>
    </lineage>
</organism>
<keyword evidence="2" id="KW-0689">Ribosomal protein</keyword>
<evidence type="ECO:0000313" key="2">
    <source>
        <dbReference type="EMBL" id="KKS08907.1"/>
    </source>
</evidence>
<name>A0A0G0WA29_UNCC2</name>
<gene>
    <name evidence="2" type="ORF">UU65_C0004G0118</name>
</gene>
<dbReference type="Proteomes" id="UP000033869">
    <property type="component" value="Unassembled WGS sequence"/>
</dbReference>